<sequence length="412" mass="43806">MPPRRSNLLISAAIIVLIGAAVWVYKHETASAPAKTPDAPVEITSVLVKQQDVPRYLTGVGTVTSNASVTVRTRIDGQLDKVGFVEGQDVKAGQLLAQIDPRALQAQLAQAEAQKAKDQASLMNAKIDLQRYISLRQQDAATQQTLDTQKSLVAQLDAAVKTDDAQIQYAKVQLDYTHITAPISGRVGARLVDPGNIVHAADANGLVVINQIDPIAVVFTLPEDNFQDINKALHASSQPLSVGAFDRDSNAALATGQLVLLNNQIDTTNGTVQLKAKYQNPTHVLWPGQYVNARLQLSDLPQALTVPAAVVQRGQDGTYVYVVNADNTVKDQAVHVVQIQDGIAAIDQGLSAGQRVVLDGQYKLKPGATIVEHADNSEHAVDHSKLTADDAVVSTTANQTATANKAVSGAAK</sequence>
<dbReference type="SUPFAM" id="SSF111369">
    <property type="entry name" value="HlyD-like secretion proteins"/>
    <property type="match status" value="1"/>
</dbReference>
<proteinExistence type="inferred from homology"/>
<evidence type="ECO:0000256" key="2">
    <source>
        <dbReference type="ARBA" id="ARBA00009477"/>
    </source>
</evidence>
<keyword evidence="6 7" id="KW-0472">Membrane</keyword>
<comment type="similarity">
    <text evidence="2">Belongs to the membrane fusion protein (MFP) (TC 8.A.1) family.</text>
</comment>
<reference evidence="12 13" key="1">
    <citation type="submission" date="2019-10" db="EMBL/GenBank/DDBJ databases">
        <title>Glaciimonas soli sp. nov., a psychrophilic bacterium isolated from the forest soil of a high elevation mountain in Taiwan.</title>
        <authorList>
            <person name="Wang L.-T."/>
            <person name="Shieh W.Y."/>
        </authorList>
    </citation>
    <scope>NUCLEOTIDE SEQUENCE [LARGE SCALE GENOMIC DNA]</scope>
    <source>
        <strain evidence="12 13">GS1</strain>
    </source>
</reference>
<dbReference type="GO" id="GO:1990281">
    <property type="term" value="C:efflux pump complex"/>
    <property type="evidence" value="ECO:0007669"/>
    <property type="project" value="TreeGrafter"/>
</dbReference>
<dbReference type="NCBIfam" id="TIGR01730">
    <property type="entry name" value="RND_mfp"/>
    <property type="match status" value="1"/>
</dbReference>
<evidence type="ECO:0000256" key="1">
    <source>
        <dbReference type="ARBA" id="ARBA00004236"/>
    </source>
</evidence>
<dbReference type="InterPro" id="IPR058627">
    <property type="entry name" value="MdtA-like_C"/>
</dbReference>
<feature type="domain" description="Multidrug resistance protein MdtA-like beta-barrel" evidence="10">
    <location>
        <begin position="214"/>
        <end position="297"/>
    </location>
</feature>
<accession>A0A843YSA7</accession>
<evidence type="ECO:0000256" key="4">
    <source>
        <dbReference type="ARBA" id="ARBA00022475"/>
    </source>
</evidence>
<dbReference type="GO" id="GO:0030313">
    <property type="term" value="C:cell envelope"/>
    <property type="evidence" value="ECO:0007669"/>
    <property type="project" value="UniProtKB-SubCell"/>
</dbReference>
<dbReference type="AlphaFoldDB" id="A0A843YSA7"/>
<dbReference type="InterPro" id="IPR058626">
    <property type="entry name" value="MdtA-like_b-barrel"/>
</dbReference>
<dbReference type="InterPro" id="IPR006143">
    <property type="entry name" value="RND_pump_MFP"/>
</dbReference>
<evidence type="ECO:0000256" key="3">
    <source>
        <dbReference type="ARBA" id="ARBA00022448"/>
    </source>
</evidence>
<comment type="subcellular location">
    <subcellularLocation>
        <location evidence="1">Cell membrane</location>
    </subcellularLocation>
</comment>
<dbReference type="Gene3D" id="2.40.50.100">
    <property type="match status" value="1"/>
</dbReference>
<keyword evidence="5" id="KW-0997">Cell inner membrane</keyword>
<dbReference type="Pfam" id="PF25967">
    <property type="entry name" value="RND-MFP_C"/>
    <property type="match status" value="1"/>
</dbReference>
<keyword evidence="7" id="KW-1133">Transmembrane helix</keyword>
<evidence type="ECO:0000256" key="5">
    <source>
        <dbReference type="ARBA" id="ARBA00022519"/>
    </source>
</evidence>
<keyword evidence="13" id="KW-1185">Reference proteome</keyword>
<dbReference type="Pfam" id="PF25917">
    <property type="entry name" value="BSH_RND"/>
    <property type="match status" value="1"/>
</dbReference>
<evidence type="ECO:0000256" key="6">
    <source>
        <dbReference type="ARBA" id="ARBA00023136"/>
    </source>
</evidence>
<dbReference type="FunFam" id="2.40.420.20:FF:000001">
    <property type="entry name" value="Efflux RND transporter periplasmic adaptor subunit"/>
    <property type="match status" value="1"/>
</dbReference>
<feature type="transmembrane region" description="Helical" evidence="7">
    <location>
        <begin position="7"/>
        <end position="25"/>
    </location>
</feature>
<comment type="caution">
    <text evidence="12">The sequence shown here is derived from an EMBL/GenBank/DDBJ whole genome shotgun (WGS) entry which is preliminary data.</text>
</comment>
<keyword evidence="3" id="KW-0813">Transport</keyword>
<gene>
    <name evidence="12" type="ORF">GEV47_15130</name>
</gene>
<dbReference type="InterPro" id="IPR058624">
    <property type="entry name" value="MdtA-like_HH"/>
</dbReference>
<dbReference type="EMBL" id="WINI01000007">
    <property type="protein sequence ID" value="MQR02010.1"/>
    <property type="molecule type" value="Genomic_DNA"/>
</dbReference>
<keyword evidence="4" id="KW-1003">Cell membrane</keyword>
<feature type="domain" description="Multidrug resistance protein MdtA-like C-terminal permuted SH3" evidence="11">
    <location>
        <begin position="302"/>
        <end position="360"/>
    </location>
</feature>
<evidence type="ECO:0000313" key="12">
    <source>
        <dbReference type="EMBL" id="MQR02010.1"/>
    </source>
</evidence>
<organism evidence="12 13">
    <name type="scientific">Glaciimonas soli</name>
    <dbReference type="NCBI Taxonomy" id="2590999"/>
    <lineage>
        <taxon>Bacteria</taxon>
        <taxon>Pseudomonadati</taxon>
        <taxon>Pseudomonadota</taxon>
        <taxon>Betaproteobacteria</taxon>
        <taxon>Burkholderiales</taxon>
        <taxon>Oxalobacteraceae</taxon>
        <taxon>Glaciimonas</taxon>
    </lineage>
</organism>
<dbReference type="OrthoDB" id="9783047at2"/>
<dbReference type="GO" id="GO:0015562">
    <property type="term" value="F:efflux transmembrane transporter activity"/>
    <property type="evidence" value="ECO:0007669"/>
    <property type="project" value="TreeGrafter"/>
</dbReference>
<dbReference type="Pfam" id="PF25944">
    <property type="entry name" value="Beta-barrel_RND"/>
    <property type="match status" value="1"/>
</dbReference>
<evidence type="ECO:0000313" key="13">
    <source>
        <dbReference type="Proteomes" id="UP000451565"/>
    </source>
</evidence>
<evidence type="ECO:0000259" key="10">
    <source>
        <dbReference type="Pfam" id="PF25944"/>
    </source>
</evidence>
<keyword evidence="7" id="KW-0812">Transmembrane</keyword>
<name>A0A843YSA7_9BURK</name>
<evidence type="ECO:0000259" key="11">
    <source>
        <dbReference type="Pfam" id="PF25967"/>
    </source>
</evidence>
<evidence type="ECO:0000256" key="7">
    <source>
        <dbReference type="SAM" id="Phobius"/>
    </source>
</evidence>
<dbReference type="Gene3D" id="2.40.420.20">
    <property type="match status" value="1"/>
</dbReference>
<evidence type="ECO:0000259" key="8">
    <source>
        <dbReference type="Pfam" id="PF25876"/>
    </source>
</evidence>
<dbReference type="PANTHER" id="PTHR30469:SF12">
    <property type="entry name" value="MULTIDRUG RESISTANCE PROTEIN MDTA"/>
    <property type="match status" value="1"/>
</dbReference>
<dbReference type="Gene3D" id="1.10.287.470">
    <property type="entry name" value="Helix hairpin bin"/>
    <property type="match status" value="1"/>
</dbReference>
<feature type="domain" description="Multidrug resistance protein MdtA-like alpha-helical hairpin" evidence="8">
    <location>
        <begin position="107"/>
        <end position="177"/>
    </location>
</feature>
<dbReference type="Proteomes" id="UP000451565">
    <property type="component" value="Unassembled WGS sequence"/>
</dbReference>
<protein>
    <submittedName>
        <fullName evidence="12">Efflux RND transporter periplasmic adaptor subunit</fullName>
    </submittedName>
</protein>
<dbReference type="Gene3D" id="2.40.30.170">
    <property type="match status" value="1"/>
</dbReference>
<dbReference type="PANTHER" id="PTHR30469">
    <property type="entry name" value="MULTIDRUG RESISTANCE PROTEIN MDTA"/>
    <property type="match status" value="1"/>
</dbReference>
<feature type="domain" description="Multidrug resistance protein MdtA-like barrel-sandwich hybrid" evidence="9">
    <location>
        <begin position="68"/>
        <end position="209"/>
    </location>
</feature>
<dbReference type="InterPro" id="IPR058625">
    <property type="entry name" value="MdtA-like_BSH"/>
</dbReference>
<evidence type="ECO:0000259" key="9">
    <source>
        <dbReference type="Pfam" id="PF25917"/>
    </source>
</evidence>
<dbReference type="Pfam" id="PF25876">
    <property type="entry name" value="HH_MFP_RND"/>
    <property type="match status" value="1"/>
</dbReference>